<comment type="caution">
    <text evidence="6">The sequence shown here is derived from an EMBL/GenBank/DDBJ whole genome shotgun (WGS) entry which is preliminary data.</text>
</comment>
<dbReference type="Gene3D" id="1.10.10.10">
    <property type="entry name" value="Winged helix-like DNA-binding domain superfamily/Winged helix DNA-binding domain"/>
    <property type="match status" value="1"/>
</dbReference>
<dbReference type="Proteomes" id="UP000766336">
    <property type="component" value="Unassembled WGS sequence"/>
</dbReference>
<dbReference type="Pfam" id="PF03466">
    <property type="entry name" value="LysR_substrate"/>
    <property type="match status" value="1"/>
</dbReference>
<evidence type="ECO:0000259" key="5">
    <source>
        <dbReference type="PROSITE" id="PS50931"/>
    </source>
</evidence>
<dbReference type="PRINTS" id="PR00039">
    <property type="entry name" value="HTHLYSR"/>
</dbReference>
<feature type="domain" description="HTH lysR-type" evidence="5">
    <location>
        <begin position="5"/>
        <end position="62"/>
    </location>
</feature>
<evidence type="ECO:0000256" key="4">
    <source>
        <dbReference type="ARBA" id="ARBA00023163"/>
    </source>
</evidence>
<dbReference type="SUPFAM" id="SSF53850">
    <property type="entry name" value="Periplasmic binding protein-like II"/>
    <property type="match status" value="1"/>
</dbReference>
<dbReference type="Gene3D" id="3.40.190.10">
    <property type="entry name" value="Periplasmic binding protein-like II"/>
    <property type="match status" value="2"/>
</dbReference>
<accession>A0ABS5QGU9</accession>
<evidence type="ECO:0000256" key="2">
    <source>
        <dbReference type="ARBA" id="ARBA00023015"/>
    </source>
</evidence>
<sequence>MIALPSLPALRAFAMVARESSFVRAAAQLNVTTSAVSHQIRQLEEQLGTPLLVRARNGSGHSRTVPTAAGQELLIAVEDTLAHLAEACGSIRERAAQRRSSLVVSANGSFASLWLAPRLAAFAALHPSVSWHMRAVEVEALDMAEHGIHLAILRARPDAIVPPDQLLFEETVFPVCSPHLGFAGDPDALLRQNLLEEEHHKLSPEKGWKTWLALLGQPTAGARIVRFSSFNQVIGAAVAGAGIALGRSPMVEAELAAGRLVRLFAPLALPCAMAFTLRVNPEVRRDPHVTQLRDFLLSG</sequence>
<keyword evidence="3" id="KW-0238">DNA-binding</keyword>
<dbReference type="InterPro" id="IPR005119">
    <property type="entry name" value="LysR_subst-bd"/>
</dbReference>
<keyword evidence="2" id="KW-0805">Transcription regulation</keyword>
<reference evidence="6 7" key="1">
    <citation type="submission" date="2021-05" db="EMBL/GenBank/DDBJ databases">
        <title>Roseococcus sp. XZZS9, whole genome shotgun sequencing project.</title>
        <authorList>
            <person name="Zhao G."/>
            <person name="Shen L."/>
        </authorList>
    </citation>
    <scope>NUCLEOTIDE SEQUENCE [LARGE SCALE GENOMIC DNA]</scope>
    <source>
        <strain evidence="6 7">XZZS9</strain>
    </source>
</reference>
<evidence type="ECO:0000256" key="1">
    <source>
        <dbReference type="ARBA" id="ARBA00009437"/>
    </source>
</evidence>
<dbReference type="PROSITE" id="PS50931">
    <property type="entry name" value="HTH_LYSR"/>
    <property type="match status" value="1"/>
</dbReference>
<gene>
    <name evidence="6" type="ORF">KHU32_16545</name>
</gene>
<proteinExistence type="inferred from homology"/>
<comment type="similarity">
    <text evidence="1">Belongs to the LysR transcriptional regulatory family.</text>
</comment>
<dbReference type="InterPro" id="IPR000847">
    <property type="entry name" value="LysR_HTH_N"/>
</dbReference>
<dbReference type="InterPro" id="IPR058163">
    <property type="entry name" value="LysR-type_TF_proteobact-type"/>
</dbReference>
<evidence type="ECO:0000313" key="7">
    <source>
        <dbReference type="Proteomes" id="UP000766336"/>
    </source>
</evidence>
<keyword evidence="7" id="KW-1185">Reference proteome</keyword>
<evidence type="ECO:0000256" key="3">
    <source>
        <dbReference type="ARBA" id="ARBA00023125"/>
    </source>
</evidence>
<keyword evidence="4" id="KW-0804">Transcription</keyword>
<evidence type="ECO:0000313" key="6">
    <source>
        <dbReference type="EMBL" id="MBS7812561.1"/>
    </source>
</evidence>
<dbReference type="EMBL" id="JAHCDA010000003">
    <property type="protein sequence ID" value="MBS7812561.1"/>
    <property type="molecule type" value="Genomic_DNA"/>
</dbReference>
<dbReference type="InterPro" id="IPR036390">
    <property type="entry name" value="WH_DNA-bd_sf"/>
</dbReference>
<dbReference type="Pfam" id="PF00126">
    <property type="entry name" value="HTH_1"/>
    <property type="match status" value="1"/>
</dbReference>
<dbReference type="PANTHER" id="PTHR30537:SF5">
    <property type="entry name" value="HTH-TYPE TRANSCRIPTIONAL ACTIVATOR TTDR-RELATED"/>
    <property type="match status" value="1"/>
</dbReference>
<protein>
    <submittedName>
        <fullName evidence="6">LysR family transcriptional regulator</fullName>
    </submittedName>
</protein>
<organism evidence="6 7">
    <name type="scientific">Roseococcus pinisoli</name>
    <dbReference type="NCBI Taxonomy" id="2835040"/>
    <lineage>
        <taxon>Bacteria</taxon>
        <taxon>Pseudomonadati</taxon>
        <taxon>Pseudomonadota</taxon>
        <taxon>Alphaproteobacteria</taxon>
        <taxon>Acetobacterales</taxon>
        <taxon>Roseomonadaceae</taxon>
        <taxon>Roseococcus</taxon>
    </lineage>
</organism>
<dbReference type="SUPFAM" id="SSF46785">
    <property type="entry name" value="Winged helix' DNA-binding domain"/>
    <property type="match status" value="1"/>
</dbReference>
<dbReference type="InterPro" id="IPR036388">
    <property type="entry name" value="WH-like_DNA-bd_sf"/>
</dbReference>
<dbReference type="RefSeq" id="WP_213671260.1">
    <property type="nucleotide sequence ID" value="NZ_JAHCDA010000003.1"/>
</dbReference>
<dbReference type="PANTHER" id="PTHR30537">
    <property type="entry name" value="HTH-TYPE TRANSCRIPTIONAL REGULATOR"/>
    <property type="match status" value="1"/>
</dbReference>
<name>A0ABS5QGU9_9PROT</name>